<sequence>MILTVTFNPAIDKTAQVDELIVGGLNRLQNVRQDAGGKGVNVSKTIRALGFESVCTGFLAGAGGRMIEDALDELRIANQFVWVEGNTRTNLKVLNKDMVLTELNEAGPRIEPEDVDALIALIEKTAKPGSIVVLSGNVSPGVESDIYRRMIDDLKQTDIRVLLDADGDLFREGIKAGPFAVKPNRFELAQYFGVEEPDNALDTARLGRKLLNEDTKLVAISMGGEGAIFLTETDTLYCPVLPIELNSSVGAGDAMVAALAISLERGDALEELAVLAMATSAGACTTAGTQPAGLGVVETLKTKVKIENLEG</sequence>
<organism evidence="1 2">
    <name type="scientific">Dubosiella muris</name>
    <dbReference type="NCBI Taxonomy" id="3038133"/>
    <lineage>
        <taxon>Bacteria</taxon>
        <taxon>Bacillati</taxon>
        <taxon>Bacillota</taxon>
        <taxon>Erysipelotrichia</taxon>
        <taxon>Erysipelotrichales</taxon>
        <taxon>Erysipelotrichaceae</taxon>
        <taxon>Dubosiella</taxon>
    </lineage>
</organism>
<evidence type="ECO:0000313" key="2">
    <source>
        <dbReference type="Proteomes" id="UP000308836"/>
    </source>
</evidence>
<accession>A0AC61RAA3</accession>
<keyword evidence="1" id="KW-0808">Transferase</keyword>
<comment type="caution">
    <text evidence="1">The sequence shown here is derived from an EMBL/GenBank/DDBJ whole genome shotgun (WGS) entry which is preliminary data.</text>
</comment>
<reference evidence="1" key="1">
    <citation type="submission" date="2019-04" db="EMBL/GenBank/DDBJ databases">
        <title>Microbes associate with the intestines of laboratory mice.</title>
        <authorList>
            <person name="Navarre W."/>
            <person name="Wong E."/>
            <person name="Huang K."/>
            <person name="Tropini C."/>
            <person name="Ng K."/>
            <person name="Yu B."/>
        </authorList>
    </citation>
    <scope>NUCLEOTIDE SEQUENCE</scope>
    <source>
        <strain evidence="1">NM09_H32</strain>
    </source>
</reference>
<name>A0AC61RAA3_9FIRM</name>
<dbReference type="EMBL" id="SRYG01000001">
    <property type="protein sequence ID" value="TGY67347.1"/>
    <property type="molecule type" value="Genomic_DNA"/>
</dbReference>
<keyword evidence="2" id="KW-1185">Reference proteome</keyword>
<proteinExistence type="predicted"/>
<dbReference type="Proteomes" id="UP000308836">
    <property type="component" value="Unassembled WGS sequence"/>
</dbReference>
<gene>
    <name evidence="1" type="primary">pfkB</name>
    <name evidence="1" type="ORF">E5336_00820</name>
</gene>
<evidence type="ECO:0000313" key="1">
    <source>
        <dbReference type="EMBL" id="TGY67347.1"/>
    </source>
</evidence>
<dbReference type="EC" id="2.7.1.56" evidence="1"/>
<protein>
    <submittedName>
        <fullName evidence="1">1-phosphofructokinase</fullName>
        <ecNumber evidence="1">2.7.1.56</ecNumber>
    </submittedName>
</protein>